<keyword evidence="1" id="KW-0378">Hydrolase</keyword>
<dbReference type="STRING" id="27342.A0A0H2S7P9"/>
<dbReference type="AlphaFoldDB" id="A0A0H2S7P9"/>
<accession>A0A0H2S7P9</accession>
<dbReference type="InParanoid" id="A0A0H2S7P9"/>
<sequence>MTSALDTYPPSLKPIVTHVLDKLKKHQETTFGASQGEGGGKRSPLFVAFQGPQGSGKTHLTSLLRKYLEAEPHCLKVAVLSIDDLYLTHAGLVEVAAKHSDNFLLSGRGQPGTHDVALGVQLLSKLKEINKIGQDDAVRLPFFDKSLFAGEGDRVQDSGNVVHRPLDIVVFEGWCVGFYPLSPRSLEDRYESFMKHLMDRDPDMREKSGLMTSSLPPFTLEQIKTINEMLWSYLEWWSSFRVFVQIAPPDNAPYSIVYKWRLQQEHAMKAKNGGKGLTDEQVKTFIDRYIPGYVFFLEGIQNGLIDPSSTSDDQDKQPKWKGNGLKVTLDEDRALVATSLF</sequence>
<dbReference type="Gene3D" id="3.40.50.300">
    <property type="entry name" value="P-loop containing nucleotide triphosphate hydrolases"/>
    <property type="match status" value="1"/>
</dbReference>
<evidence type="ECO:0000313" key="1">
    <source>
        <dbReference type="EMBL" id="KLO17683.1"/>
    </source>
</evidence>
<dbReference type="EMBL" id="KQ085902">
    <property type="protein sequence ID" value="KLO17683.1"/>
    <property type="molecule type" value="Genomic_DNA"/>
</dbReference>
<dbReference type="InterPro" id="IPR027417">
    <property type="entry name" value="P-loop_NTPase"/>
</dbReference>
<dbReference type="PANTHER" id="PTHR10285">
    <property type="entry name" value="URIDINE KINASE"/>
    <property type="match status" value="1"/>
</dbReference>
<gene>
    <name evidence="1" type="ORF">SCHPADRAFT_900428</name>
</gene>
<evidence type="ECO:0000313" key="2">
    <source>
        <dbReference type="Proteomes" id="UP000053477"/>
    </source>
</evidence>
<dbReference type="GO" id="GO:0016787">
    <property type="term" value="F:hydrolase activity"/>
    <property type="evidence" value="ECO:0007669"/>
    <property type="project" value="UniProtKB-KW"/>
</dbReference>
<keyword evidence="2" id="KW-1185">Reference proteome</keyword>
<reference evidence="1 2" key="1">
    <citation type="submission" date="2015-04" db="EMBL/GenBank/DDBJ databases">
        <title>Complete genome sequence of Schizopora paradoxa KUC8140, a cosmopolitan wood degrader in East Asia.</title>
        <authorList>
            <consortium name="DOE Joint Genome Institute"/>
            <person name="Min B."/>
            <person name="Park H."/>
            <person name="Jang Y."/>
            <person name="Kim J.-J."/>
            <person name="Kim K.H."/>
            <person name="Pangilinan J."/>
            <person name="Lipzen A."/>
            <person name="Riley R."/>
            <person name="Grigoriev I.V."/>
            <person name="Spatafora J.W."/>
            <person name="Choi I.-G."/>
        </authorList>
    </citation>
    <scope>NUCLEOTIDE SEQUENCE [LARGE SCALE GENOMIC DNA]</scope>
    <source>
        <strain evidence="1 2">KUC8140</strain>
    </source>
</reference>
<dbReference type="OrthoDB" id="347435at2759"/>
<dbReference type="SUPFAM" id="SSF52540">
    <property type="entry name" value="P-loop containing nucleoside triphosphate hydrolases"/>
    <property type="match status" value="1"/>
</dbReference>
<dbReference type="FunCoup" id="A0A0H2S7P9">
    <property type="interactions" value="426"/>
</dbReference>
<name>A0A0H2S7P9_9AGAM</name>
<organism evidence="1 2">
    <name type="scientific">Schizopora paradoxa</name>
    <dbReference type="NCBI Taxonomy" id="27342"/>
    <lineage>
        <taxon>Eukaryota</taxon>
        <taxon>Fungi</taxon>
        <taxon>Dikarya</taxon>
        <taxon>Basidiomycota</taxon>
        <taxon>Agaricomycotina</taxon>
        <taxon>Agaricomycetes</taxon>
        <taxon>Hymenochaetales</taxon>
        <taxon>Schizoporaceae</taxon>
        <taxon>Schizopora</taxon>
    </lineage>
</organism>
<protein>
    <submittedName>
        <fullName evidence="1">p-loop containing nucleoside triphosphate hydrolase protein</fullName>
    </submittedName>
</protein>
<proteinExistence type="predicted"/>
<dbReference type="Proteomes" id="UP000053477">
    <property type="component" value="Unassembled WGS sequence"/>
</dbReference>